<dbReference type="PANTHER" id="PTHR34319:SF7">
    <property type="entry name" value="HNH ENDONUCLEASE DOMAIN-CONTAINING PROTEIN"/>
    <property type="match status" value="1"/>
</dbReference>
<dbReference type="eggNOG" id="COG3157">
    <property type="taxonomic scope" value="Bacteria"/>
</dbReference>
<reference evidence="1 2" key="1">
    <citation type="submission" date="2014-05" db="EMBL/GenBank/DDBJ databases">
        <title>ATOL: Assembling a taxonomically balanced genome-scale reconstruction of the evolutionary history of the Enterobacteriaceae.</title>
        <authorList>
            <person name="Plunkett G.III."/>
            <person name="Neeno-Eckwall E.C."/>
            <person name="Glasner J.D."/>
            <person name="Perna N.T."/>
        </authorList>
    </citation>
    <scope>NUCLEOTIDE SEQUENCE [LARGE SCALE GENOMIC DNA]</scope>
    <source>
        <strain evidence="1 2">ATCC 33320</strain>
    </source>
</reference>
<dbReference type="PANTHER" id="PTHR34319">
    <property type="entry name" value="MAJOR EXPORTED PROTEIN"/>
    <property type="match status" value="1"/>
</dbReference>
<proteinExistence type="predicted"/>
<dbReference type="Gene3D" id="2.30.110.20">
    <property type="entry name" value="Hcp1-like"/>
    <property type="match status" value="1"/>
</dbReference>
<dbReference type="SUPFAM" id="SSF141452">
    <property type="entry name" value="Hcp1-like"/>
    <property type="match status" value="1"/>
</dbReference>
<dbReference type="InterPro" id="IPR036624">
    <property type="entry name" value="Hcp1-lik_sf"/>
</dbReference>
<dbReference type="InterPro" id="IPR008514">
    <property type="entry name" value="T6SS_Hcp"/>
</dbReference>
<dbReference type="NCBIfam" id="TIGR03344">
    <property type="entry name" value="VI_effect_Hcp1"/>
    <property type="match status" value="1"/>
</dbReference>
<dbReference type="Pfam" id="PF05638">
    <property type="entry name" value="T6SS_HCP"/>
    <property type="match status" value="1"/>
</dbReference>
<dbReference type="STRING" id="1006004.GBAG_2377"/>
<dbReference type="RefSeq" id="WP_034496095.1">
    <property type="nucleotide sequence ID" value="NZ_JMPI01000030.1"/>
</dbReference>
<protein>
    <submittedName>
        <fullName evidence="1">Hcp family secreted protein</fullName>
    </submittedName>
</protein>
<keyword evidence="2" id="KW-1185">Reference proteome</keyword>
<dbReference type="InterPro" id="IPR052947">
    <property type="entry name" value="T6SS_Hcp1_domain"/>
</dbReference>
<evidence type="ECO:0000313" key="2">
    <source>
        <dbReference type="Proteomes" id="UP000028653"/>
    </source>
</evidence>
<dbReference type="OrthoDB" id="6004892at2"/>
<accession>A0A085GCZ7</accession>
<sequence>MASVIYMTINGEKQGMLSQGCGTADSIGNKYQFGHKDQILIYELSNVITREQNAVHHPLEIRKPIDKSTPLLGVAISNNEKVECEFFMYRTSIAGGMELFFKVKLTGATLSQMRFFYPNSLTHNDVQPQESIAIRYETITWEHISSGTSGWSLWNDRVN</sequence>
<comment type="caution">
    <text evidence="1">The sequence shown here is derived from an EMBL/GenBank/DDBJ whole genome shotgun (WGS) entry which is preliminary data.</text>
</comment>
<dbReference type="Proteomes" id="UP000028653">
    <property type="component" value="Unassembled WGS sequence"/>
</dbReference>
<name>A0A085GCZ7_9ENTR</name>
<evidence type="ECO:0000313" key="1">
    <source>
        <dbReference type="EMBL" id="KFC81592.1"/>
    </source>
</evidence>
<gene>
    <name evidence="1" type="ORF">GBAG_2377</name>
</gene>
<organism evidence="1 2">
    <name type="scientific">Buttiauxella agrestis ATCC 33320</name>
    <dbReference type="NCBI Taxonomy" id="1006004"/>
    <lineage>
        <taxon>Bacteria</taxon>
        <taxon>Pseudomonadati</taxon>
        <taxon>Pseudomonadota</taxon>
        <taxon>Gammaproteobacteria</taxon>
        <taxon>Enterobacterales</taxon>
        <taxon>Enterobacteriaceae</taxon>
        <taxon>Buttiauxella</taxon>
    </lineage>
</organism>
<dbReference type="AlphaFoldDB" id="A0A085GCZ7"/>
<dbReference type="EMBL" id="JMPI01000030">
    <property type="protein sequence ID" value="KFC81592.1"/>
    <property type="molecule type" value="Genomic_DNA"/>
</dbReference>